<evidence type="ECO:0000259" key="10">
    <source>
        <dbReference type="PROSITE" id="PS51330"/>
    </source>
</evidence>
<evidence type="ECO:0000313" key="13">
    <source>
        <dbReference type="Proteomes" id="UP000053797"/>
    </source>
</evidence>
<protein>
    <recommendedName>
        <fullName evidence="3 8">Dihydrofolate reductase</fullName>
        <ecNumber evidence="3 8">1.5.1.3</ecNumber>
    </recommendedName>
</protein>
<evidence type="ECO:0000256" key="9">
    <source>
        <dbReference type="RuleBase" id="RU004474"/>
    </source>
</evidence>
<accession>A0A0V8GKG1</accession>
<evidence type="ECO:0000256" key="2">
    <source>
        <dbReference type="ARBA" id="ARBA00009539"/>
    </source>
</evidence>
<gene>
    <name evidence="11" type="ORF">AS033_05135</name>
    <name evidence="12" type="ORF">RSA11_01545</name>
</gene>
<dbReference type="PANTHER" id="PTHR48069">
    <property type="entry name" value="DIHYDROFOLATE REDUCTASE"/>
    <property type="match status" value="1"/>
</dbReference>
<evidence type="ECO:0000313" key="14">
    <source>
        <dbReference type="Proteomes" id="UP000072605"/>
    </source>
</evidence>
<evidence type="ECO:0000256" key="7">
    <source>
        <dbReference type="ARBA" id="ARBA00025067"/>
    </source>
</evidence>
<sequence>MITHIVAFTKNHVIGRDNAMPWHLPADLAHFKRTTIGKPIIMGRKTFESIGRPLPGRENIVITRDQTFAAEGVTVWHDLSALQPYVDSEEEVFLIGGGELFAQTLPLARRLYVTEIDTVLSGDVHYPEIPSSFQITSETHYDAVEGNDYPFIIRRYDQ</sequence>
<dbReference type="Proteomes" id="UP000072605">
    <property type="component" value="Unassembled WGS sequence"/>
</dbReference>
<dbReference type="FunFam" id="3.40.430.10:FF:000001">
    <property type="entry name" value="Dihydrofolate reductase"/>
    <property type="match status" value="1"/>
</dbReference>
<evidence type="ECO:0000313" key="12">
    <source>
        <dbReference type="EMBL" id="KTR28411.1"/>
    </source>
</evidence>
<dbReference type="EMBL" id="LDQV01000006">
    <property type="protein sequence ID" value="KTR28411.1"/>
    <property type="molecule type" value="Genomic_DNA"/>
</dbReference>
<evidence type="ECO:0000256" key="8">
    <source>
        <dbReference type="PIRNR" id="PIRNR000194"/>
    </source>
</evidence>
<evidence type="ECO:0000256" key="5">
    <source>
        <dbReference type="ARBA" id="ARBA00022857"/>
    </source>
</evidence>
<dbReference type="GO" id="GO:0004146">
    <property type="term" value="F:dihydrofolate reductase activity"/>
    <property type="evidence" value="ECO:0007669"/>
    <property type="project" value="UniProtKB-EC"/>
</dbReference>
<keyword evidence="6 8" id="KW-0560">Oxidoreductase</keyword>
<dbReference type="UniPathway" id="UPA00077">
    <property type="reaction ID" value="UER00158"/>
</dbReference>
<dbReference type="Gene3D" id="3.40.430.10">
    <property type="entry name" value="Dihydrofolate Reductase, subunit A"/>
    <property type="match status" value="1"/>
</dbReference>
<dbReference type="InterPro" id="IPR024072">
    <property type="entry name" value="DHFR-like_dom_sf"/>
</dbReference>
<dbReference type="GO" id="GO:0006730">
    <property type="term" value="P:one-carbon metabolic process"/>
    <property type="evidence" value="ECO:0007669"/>
    <property type="project" value="UniProtKB-KW"/>
</dbReference>
<evidence type="ECO:0000256" key="3">
    <source>
        <dbReference type="ARBA" id="ARBA00012856"/>
    </source>
</evidence>
<dbReference type="OrthoDB" id="9804315at2"/>
<dbReference type="EC" id="1.5.1.3" evidence="3 8"/>
<name>A0A0V8GKG1_9BACL</name>
<dbReference type="PROSITE" id="PS51330">
    <property type="entry name" value="DHFR_2"/>
    <property type="match status" value="1"/>
</dbReference>
<dbReference type="GO" id="GO:0005829">
    <property type="term" value="C:cytosol"/>
    <property type="evidence" value="ECO:0007669"/>
    <property type="project" value="TreeGrafter"/>
</dbReference>
<comment type="function">
    <text evidence="7 8">Key enzyme in folate metabolism. Catalyzes an essential reaction for de novo glycine and purine synthesis, and for DNA precursor synthesis.</text>
</comment>
<dbReference type="SUPFAM" id="SSF53597">
    <property type="entry name" value="Dihydrofolate reductase-like"/>
    <property type="match status" value="1"/>
</dbReference>
<reference evidence="12 14" key="2">
    <citation type="journal article" date="2016" name="Front. Microbiol.">
        <title>Genomic Resource of Rice Seed Associated Bacteria.</title>
        <authorList>
            <person name="Midha S."/>
            <person name="Bansal K."/>
            <person name="Sharma S."/>
            <person name="Kumar N."/>
            <person name="Patil P.P."/>
            <person name="Chaudhry V."/>
            <person name="Patil P.B."/>
        </authorList>
    </citation>
    <scope>NUCLEOTIDE SEQUENCE [LARGE SCALE GENOMIC DNA]</scope>
    <source>
        <strain evidence="12 14">RSA11</strain>
    </source>
</reference>
<dbReference type="EMBL" id="LNQL01000001">
    <property type="protein sequence ID" value="KSU50766.1"/>
    <property type="molecule type" value="Genomic_DNA"/>
</dbReference>
<dbReference type="PIRSF" id="PIRSF000194">
    <property type="entry name" value="DHFR"/>
    <property type="match status" value="1"/>
</dbReference>
<keyword evidence="4 8" id="KW-0554">One-carbon metabolism</keyword>
<dbReference type="RefSeq" id="WP_035396944.1">
    <property type="nucleotide sequence ID" value="NZ_FMYN01000001.1"/>
</dbReference>
<comment type="pathway">
    <text evidence="1 8">Cofactor biosynthesis; tetrahydrofolate biosynthesis; 5,6,7,8-tetrahydrofolate from 7,8-dihydrofolate: step 1/1.</text>
</comment>
<dbReference type="PANTHER" id="PTHR48069:SF3">
    <property type="entry name" value="DIHYDROFOLATE REDUCTASE"/>
    <property type="match status" value="1"/>
</dbReference>
<dbReference type="GO" id="GO:0070401">
    <property type="term" value="F:NADP+ binding"/>
    <property type="evidence" value="ECO:0007669"/>
    <property type="project" value="UniProtKB-ARBA"/>
</dbReference>
<proteinExistence type="inferred from homology"/>
<dbReference type="CDD" id="cd00209">
    <property type="entry name" value="DHFR"/>
    <property type="match status" value="1"/>
</dbReference>
<dbReference type="PRINTS" id="PR00070">
    <property type="entry name" value="DHFR"/>
</dbReference>
<dbReference type="AlphaFoldDB" id="A0A0V8GKG1"/>
<evidence type="ECO:0000256" key="4">
    <source>
        <dbReference type="ARBA" id="ARBA00022563"/>
    </source>
</evidence>
<comment type="caution">
    <text evidence="11">The sequence shown here is derived from an EMBL/GenBank/DDBJ whole genome shotgun (WGS) entry which is preliminary data.</text>
</comment>
<keyword evidence="5 8" id="KW-0521">NADP</keyword>
<evidence type="ECO:0000256" key="6">
    <source>
        <dbReference type="ARBA" id="ARBA00023002"/>
    </source>
</evidence>
<dbReference type="PROSITE" id="PS00075">
    <property type="entry name" value="DHFR_1"/>
    <property type="match status" value="1"/>
</dbReference>
<comment type="catalytic activity">
    <reaction evidence="8">
        <text>(6S)-5,6,7,8-tetrahydrofolate + NADP(+) = 7,8-dihydrofolate + NADPH + H(+)</text>
        <dbReference type="Rhea" id="RHEA:15009"/>
        <dbReference type="ChEBI" id="CHEBI:15378"/>
        <dbReference type="ChEBI" id="CHEBI:57451"/>
        <dbReference type="ChEBI" id="CHEBI:57453"/>
        <dbReference type="ChEBI" id="CHEBI:57783"/>
        <dbReference type="ChEBI" id="CHEBI:58349"/>
        <dbReference type="EC" id="1.5.1.3"/>
    </reaction>
</comment>
<dbReference type="GO" id="GO:0046654">
    <property type="term" value="P:tetrahydrofolate biosynthetic process"/>
    <property type="evidence" value="ECO:0007669"/>
    <property type="project" value="UniProtKB-UniPathway"/>
</dbReference>
<dbReference type="Proteomes" id="UP000053797">
    <property type="component" value="Unassembled WGS sequence"/>
</dbReference>
<comment type="similarity">
    <text evidence="2 8 9">Belongs to the dihydrofolate reductase family.</text>
</comment>
<evidence type="ECO:0000313" key="11">
    <source>
        <dbReference type="EMBL" id="KSU50766.1"/>
    </source>
</evidence>
<feature type="domain" description="DHFR" evidence="10">
    <location>
        <begin position="1"/>
        <end position="158"/>
    </location>
</feature>
<dbReference type="GO" id="GO:0046452">
    <property type="term" value="P:dihydrofolate metabolic process"/>
    <property type="evidence" value="ECO:0007669"/>
    <property type="project" value="TreeGrafter"/>
</dbReference>
<dbReference type="GO" id="GO:0046655">
    <property type="term" value="P:folic acid metabolic process"/>
    <property type="evidence" value="ECO:0007669"/>
    <property type="project" value="TreeGrafter"/>
</dbReference>
<dbReference type="InterPro" id="IPR017925">
    <property type="entry name" value="DHFR_CS"/>
</dbReference>
<organism evidence="11 13">
    <name type="scientific">Exiguobacterium indicum</name>
    <dbReference type="NCBI Taxonomy" id="296995"/>
    <lineage>
        <taxon>Bacteria</taxon>
        <taxon>Bacillati</taxon>
        <taxon>Bacillota</taxon>
        <taxon>Bacilli</taxon>
        <taxon>Bacillales</taxon>
        <taxon>Bacillales Family XII. Incertae Sedis</taxon>
        <taxon>Exiguobacterium</taxon>
    </lineage>
</organism>
<dbReference type="InterPro" id="IPR012259">
    <property type="entry name" value="DHFR"/>
</dbReference>
<dbReference type="Pfam" id="PF00186">
    <property type="entry name" value="DHFR_1"/>
    <property type="match status" value="1"/>
</dbReference>
<reference evidence="11 13" key="1">
    <citation type="journal article" date="2015" name="Int. J. Syst. Evol. Microbiol.">
        <title>Exiguobacterium enclense sp. nov., isolated from sediment.</title>
        <authorList>
            <person name="Dastager S.G."/>
            <person name="Mawlankar R."/>
            <person name="Sonalkar V.V."/>
            <person name="Thorat M.N."/>
            <person name="Mual P."/>
            <person name="Verma A."/>
            <person name="Krishnamurthi S."/>
            <person name="Tang S.K."/>
            <person name="Li W.J."/>
        </authorList>
    </citation>
    <scope>NUCLEOTIDE SEQUENCE [LARGE SCALE GENOMIC DNA]</scope>
    <source>
        <strain evidence="11 13">NIO-1109</strain>
    </source>
</reference>
<evidence type="ECO:0000256" key="1">
    <source>
        <dbReference type="ARBA" id="ARBA00004903"/>
    </source>
</evidence>
<dbReference type="InterPro" id="IPR001796">
    <property type="entry name" value="DHFR_dom"/>
</dbReference>